<evidence type="ECO:0000259" key="3">
    <source>
        <dbReference type="Pfam" id="PF00501"/>
    </source>
</evidence>
<dbReference type="InterPro" id="IPR020845">
    <property type="entry name" value="AMP-binding_CS"/>
</dbReference>
<proteinExistence type="predicted"/>
<dbReference type="GO" id="GO:0016874">
    <property type="term" value="F:ligase activity"/>
    <property type="evidence" value="ECO:0007669"/>
    <property type="project" value="UniProtKB-KW"/>
</dbReference>
<gene>
    <name evidence="4" type="ORF">GCM10023231_32610</name>
</gene>
<dbReference type="RefSeq" id="WP_345233232.1">
    <property type="nucleotide sequence ID" value="NZ_BAABIQ010000041.1"/>
</dbReference>
<organism evidence="4 5">
    <name type="scientific">Olivibacter ginsenosidimutans</name>
    <dbReference type="NCBI Taxonomy" id="1176537"/>
    <lineage>
        <taxon>Bacteria</taxon>
        <taxon>Pseudomonadati</taxon>
        <taxon>Bacteroidota</taxon>
        <taxon>Sphingobacteriia</taxon>
        <taxon>Sphingobacteriales</taxon>
        <taxon>Sphingobacteriaceae</taxon>
        <taxon>Olivibacter</taxon>
    </lineage>
</organism>
<evidence type="ECO:0000313" key="4">
    <source>
        <dbReference type="EMBL" id="GAA4801316.1"/>
    </source>
</evidence>
<dbReference type="Pfam" id="PF23562">
    <property type="entry name" value="AMP-binding_C_3"/>
    <property type="match status" value="1"/>
</dbReference>
<dbReference type="InterPro" id="IPR042099">
    <property type="entry name" value="ANL_N_sf"/>
</dbReference>
<dbReference type="Proteomes" id="UP001501411">
    <property type="component" value="Unassembled WGS sequence"/>
</dbReference>
<evidence type="ECO:0000256" key="2">
    <source>
        <dbReference type="ARBA" id="ARBA00022840"/>
    </source>
</evidence>
<feature type="domain" description="AMP-dependent synthetase/ligase" evidence="3">
    <location>
        <begin position="18"/>
        <end position="413"/>
    </location>
</feature>
<protein>
    <submittedName>
        <fullName evidence="4">Long-chain fatty acid--CoA ligase</fullName>
    </submittedName>
</protein>
<keyword evidence="2" id="KW-0067">ATP-binding</keyword>
<dbReference type="PROSITE" id="PS00455">
    <property type="entry name" value="AMP_BINDING"/>
    <property type="match status" value="1"/>
</dbReference>
<keyword evidence="1" id="KW-0547">Nucleotide-binding</keyword>
<dbReference type="Pfam" id="PF00501">
    <property type="entry name" value="AMP-binding"/>
    <property type="match status" value="1"/>
</dbReference>
<dbReference type="EMBL" id="BAABIQ010000041">
    <property type="protein sequence ID" value="GAA4801316.1"/>
    <property type="molecule type" value="Genomic_DNA"/>
</dbReference>
<name>A0ABP9BW24_9SPHI</name>
<keyword evidence="4" id="KW-0436">Ligase</keyword>
<evidence type="ECO:0000256" key="1">
    <source>
        <dbReference type="ARBA" id="ARBA00022741"/>
    </source>
</evidence>
<comment type="caution">
    <text evidence="4">The sequence shown here is derived from an EMBL/GenBank/DDBJ whole genome shotgun (WGS) entry which is preliminary data.</text>
</comment>
<reference evidence="5" key="1">
    <citation type="journal article" date="2019" name="Int. J. Syst. Evol. Microbiol.">
        <title>The Global Catalogue of Microorganisms (GCM) 10K type strain sequencing project: providing services to taxonomists for standard genome sequencing and annotation.</title>
        <authorList>
            <consortium name="The Broad Institute Genomics Platform"/>
            <consortium name="The Broad Institute Genome Sequencing Center for Infectious Disease"/>
            <person name="Wu L."/>
            <person name="Ma J."/>
        </authorList>
    </citation>
    <scope>NUCLEOTIDE SEQUENCE [LARGE SCALE GENOMIC DNA]</scope>
    <source>
        <strain evidence="5">JCM 18200</strain>
    </source>
</reference>
<dbReference type="CDD" id="cd05907">
    <property type="entry name" value="VL_LC_FACS_like"/>
    <property type="match status" value="1"/>
</dbReference>
<dbReference type="Gene3D" id="3.40.50.12780">
    <property type="entry name" value="N-terminal domain of ligase-like"/>
    <property type="match status" value="1"/>
</dbReference>
<accession>A0ABP9BW24</accession>
<dbReference type="InterPro" id="IPR000873">
    <property type="entry name" value="AMP-dep_synth/lig_dom"/>
</dbReference>
<keyword evidence="5" id="KW-1185">Reference proteome</keyword>
<dbReference type="PANTHER" id="PTHR43272:SF33">
    <property type="entry name" value="AMP-BINDING DOMAIN-CONTAINING PROTEIN-RELATED"/>
    <property type="match status" value="1"/>
</dbReference>
<sequence length="600" mass="67520">MADIIRVFDLLPHYKSTYKQKTMVVGKVDGNWKALETEDCLRIVDNLSRGLIDLGIKKGDKIAIMSGNRPEWNFLDFAVSQIGAATVPLYPTLSDHDLNYILEDADIKIAFVGTADLYEKIKNVLQQKHPDAPVYSFSKVSKVKHWEEIEKNGASLSIDLENYRHAVTADDLLTLIYTSGTTGNPKGVFLSHRNLITNFTDCAHLLPDNYKTAISFLPLSHIFERMVIYLYFYKGVTIYYAENMDMIVDDINAVKPNGFTTVPRVLEKIYDKIVEKGKSLSGLKKGIFFWALQVGLRFKEPERQTLFYRLKLLLARILVFKQWQAALGGNIVGIISGGAALQERLSRVFWAAGIPVLEGYGLTETSPVIAVNSFEPRGLRFGSVGKVLKSVKVKIAADGEVLCKGPSVTKGYYKNEKATAEAFDNDGYLKTGDIGELSADGFLRITDRKKEMFKTAGGKYVAPQPIENKLMESTLIAQVMVIGEGKRFPAALIVPSFEELKKWAKRKGMPQVAPNDLVKKQEVQHKYQQILDQANTNFGHWEQIKKFALLTDEWSIDGGELTPKLSLKRKVILEKNKNRIEEIYGKEEDSAEDNQQETKK</sequence>
<dbReference type="PANTHER" id="PTHR43272">
    <property type="entry name" value="LONG-CHAIN-FATTY-ACID--COA LIGASE"/>
    <property type="match status" value="1"/>
</dbReference>
<evidence type="ECO:0000313" key="5">
    <source>
        <dbReference type="Proteomes" id="UP001501411"/>
    </source>
</evidence>
<dbReference type="SUPFAM" id="SSF56801">
    <property type="entry name" value="Acetyl-CoA synthetase-like"/>
    <property type="match status" value="1"/>
</dbReference>